<dbReference type="EMBL" id="FZNR01000005">
    <property type="protein sequence ID" value="SNR75350.1"/>
    <property type="molecule type" value="Genomic_DNA"/>
</dbReference>
<evidence type="ECO:0000313" key="4">
    <source>
        <dbReference type="EMBL" id="SNR75350.1"/>
    </source>
</evidence>
<organism evidence="4 5">
    <name type="scientific">Actinoplanes regularis</name>
    <dbReference type="NCBI Taxonomy" id="52697"/>
    <lineage>
        <taxon>Bacteria</taxon>
        <taxon>Bacillati</taxon>
        <taxon>Actinomycetota</taxon>
        <taxon>Actinomycetes</taxon>
        <taxon>Micromonosporales</taxon>
        <taxon>Micromonosporaceae</taxon>
        <taxon>Actinoplanes</taxon>
    </lineage>
</organism>
<name>A0A238YWC1_9ACTN</name>
<dbReference type="SUPFAM" id="SSF52172">
    <property type="entry name" value="CheY-like"/>
    <property type="match status" value="1"/>
</dbReference>
<evidence type="ECO:0000313" key="5">
    <source>
        <dbReference type="Proteomes" id="UP000198415"/>
    </source>
</evidence>
<protein>
    <submittedName>
        <fullName evidence="4">Response regulator receiver domain-containing protein</fullName>
    </submittedName>
</protein>
<gene>
    <name evidence="4" type="ORF">SAMN06264365_105230</name>
</gene>
<dbReference type="InterPro" id="IPR011006">
    <property type="entry name" value="CheY-like_superfamily"/>
</dbReference>
<dbReference type="InterPro" id="IPR001789">
    <property type="entry name" value="Sig_transdc_resp-reg_receiver"/>
</dbReference>
<dbReference type="Gene3D" id="3.40.50.2300">
    <property type="match status" value="1"/>
</dbReference>
<dbReference type="Proteomes" id="UP000198415">
    <property type="component" value="Unassembled WGS sequence"/>
</dbReference>
<proteinExistence type="predicted"/>
<dbReference type="InterPro" id="IPR050595">
    <property type="entry name" value="Bact_response_regulator"/>
</dbReference>
<feature type="modified residue" description="4-aspartylphosphate" evidence="2">
    <location>
        <position position="67"/>
    </location>
</feature>
<reference evidence="4 5" key="1">
    <citation type="submission" date="2017-06" db="EMBL/GenBank/DDBJ databases">
        <authorList>
            <person name="Kim H.J."/>
            <person name="Triplett B.A."/>
        </authorList>
    </citation>
    <scope>NUCLEOTIDE SEQUENCE [LARGE SCALE GENOMIC DNA]</scope>
    <source>
        <strain evidence="4 5">DSM 43151</strain>
    </source>
</reference>
<dbReference type="PANTHER" id="PTHR44591">
    <property type="entry name" value="STRESS RESPONSE REGULATOR PROTEIN 1"/>
    <property type="match status" value="1"/>
</dbReference>
<evidence type="ECO:0000259" key="3">
    <source>
        <dbReference type="PROSITE" id="PS50110"/>
    </source>
</evidence>
<feature type="domain" description="Response regulatory" evidence="3">
    <location>
        <begin position="17"/>
        <end position="134"/>
    </location>
</feature>
<sequence>MPFDQPWDAGSTAIAGTVLYIDDSAINTLLVERILSSRPAVVFDSAPDGRSGLDRATRLNPDLVLLDLTLPDISGEQVLTRLRADPATRAIPVIVVSGETDPSVHQRLRDQGVEHHLTKPYEINDLLRLVDASLEAGRQP</sequence>
<dbReference type="PROSITE" id="PS50110">
    <property type="entry name" value="RESPONSE_REGULATORY"/>
    <property type="match status" value="1"/>
</dbReference>
<dbReference type="GO" id="GO:0000160">
    <property type="term" value="P:phosphorelay signal transduction system"/>
    <property type="evidence" value="ECO:0007669"/>
    <property type="project" value="InterPro"/>
</dbReference>
<keyword evidence="5" id="KW-1185">Reference proteome</keyword>
<evidence type="ECO:0000256" key="1">
    <source>
        <dbReference type="ARBA" id="ARBA00022553"/>
    </source>
</evidence>
<evidence type="ECO:0000256" key="2">
    <source>
        <dbReference type="PROSITE-ProRule" id="PRU00169"/>
    </source>
</evidence>
<keyword evidence="1 2" id="KW-0597">Phosphoprotein</keyword>
<dbReference type="PANTHER" id="PTHR44591:SF3">
    <property type="entry name" value="RESPONSE REGULATORY DOMAIN-CONTAINING PROTEIN"/>
    <property type="match status" value="1"/>
</dbReference>
<dbReference type="AlphaFoldDB" id="A0A238YWC1"/>
<dbReference type="Pfam" id="PF00072">
    <property type="entry name" value="Response_reg"/>
    <property type="match status" value="1"/>
</dbReference>
<dbReference type="RefSeq" id="WP_179277126.1">
    <property type="nucleotide sequence ID" value="NZ_BOMU01000035.1"/>
</dbReference>
<accession>A0A238YWC1</accession>
<dbReference type="SMART" id="SM00448">
    <property type="entry name" value="REC"/>
    <property type="match status" value="1"/>
</dbReference>